<keyword evidence="8" id="KW-1185">Reference proteome</keyword>
<gene>
    <name evidence="7" type="ORF">Q767_05545</name>
</gene>
<keyword evidence="5" id="KW-0732">Signal</keyword>
<keyword evidence="3 4" id="KW-0408">Iron</keyword>
<organism evidence="7 8">
    <name type="scientific">Flavobacterium enshiense DK69</name>
    <dbReference type="NCBI Taxonomy" id="1107311"/>
    <lineage>
        <taxon>Bacteria</taxon>
        <taxon>Pseudomonadati</taxon>
        <taxon>Bacteroidota</taxon>
        <taxon>Flavobacteriia</taxon>
        <taxon>Flavobacteriales</taxon>
        <taxon>Flavobacteriaceae</taxon>
        <taxon>Flavobacterium</taxon>
    </lineage>
</organism>
<dbReference type="InterPro" id="IPR051459">
    <property type="entry name" value="Cytochrome_c-type_DH"/>
</dbReference>
<dbReference type="OrthoDB" id="9811395at2"/>
<evidence type="ECO:0000313" key="7">
    <source>
        <dbReference type="EMBL" id="KGO96376.1"/>
    </source>
</evidence>
<dbReference type="InterPro" id="IPR009056">
    <property type="entry name" value="Cyt_c-like_dom"/>
</dbReference>
<protein>
    <recommendedName>
        <fullName evidence="6">Cytochrome c domain-containing protein</fullName>
    </recommendedName>
</protein>
<dbReference type="GO" id="GO:0046872">
    <property type="term" value="F:metal ion binding"/>
    <property type="evidence" value="ECO:0007669"/>
    <property type="project" value="UniProtKB-KW"/>
</dbReference>
<dbReference type="InterPro" id="IPR036909">
    <property type="entry name" value="Cyt_c-like_dom_sf"/>
</dbReference>
<evidence type="ECO:0000256" key="3">
    <source>
        <dbReference type="ARBA" id="ARBA00023004"/>
    </source>
</evidence>
<accession>V6SAX9</accession>
<evidence type="ECO:0000256" key="4">
    <source>
        <dbReference type="PROSITE-ProRule" id="PRU00433"/>
    </source>
</evidence>
<dbReference type="STRING" id="1107311.Q767_05545"/>
<dbReference type="AlphaFoldDB" id="V6SAX9"/>
<dbReference type="eggNOG" id="COG2010">
    <property type="taxonomic scope" value="Bacteria"/>
</dbReference>
<dbReference type="PANTHER" id="PTHR35008:SF8">
    <property type="entry name" value="ALCOHOL DEHYDROGENASE CYTOCHROME C SUBUNIT"/>
    <property type="match status" value="1"/>
</dbReference>
<name>V6SAX9_9FLAO</name>
<dbReference type="RefSeq" id="WP_023573556.1">
    <property type="nucleotide sequence ID" value="NZ_AVCS01000009.1"/>
</dbReference>
<evidence type="ECO:0000259" key="6">
    <source>
        <dbReference type="PROSITE" id="PS51007"/>
    </source>
</evidence>
<evidence type="ECO:0000256" key="5">
    <source>
        <dbReference type="SAM" id="SignalP"/>
    </source>
</evidence>
<sequence>MNKYLLGAVLGTIFSFSASAQDITKGKAVYNSNCVACHQAAGQGIPNAFPPLAKSDWLNKDHNRSIKQIIKGSSGPMTVNGKTYNGAMPPQSTLTDQQVADVLTYVYSNWGNNKKKVTPAMVKAQRKS</sequence>
<dbReference type="Proteomes" id="UP000030149">
    <property type="component" value="Unassembled WGS sequence"/>
</dbReference>
<dbReference type="Gene3D" id="1.10.760.10">
    <property type="entry name" value="Cytochrome c-like domain"/>
    <property type="match status" value="1"/>
</dbReference>
<feature type="domain" description="Cytochrome c" evidence="6">
    <location>
        <begin position="21"/>
        <end position="110"/>
    </location>
</feature>
<evidence type="ECO:0000256" key="1">
    <source>
        <dbReference type="ARBA" id="ARBA00022617"/>
    </source>
</evidence>
<keyword evidence="1 4" id="KW-0349">Heme</keyword>
<dbReference type="PATRIC" id="fig|1107311.3.peg.1531"/>
<feature type="chain" id="PRO_5004750441" description="Cytochrome c domain-containing protein" evidence="5">
    <location>
        <begin position="21"/>
        <end position="128"/>
    </location>
</feature>
<evidence type="ECO:0000313" key="8">
    <source>
        <dbReference type="Proteomes" id="UP000030149"/>
    </source>
</evidence>
<dbReference type="GO" id="GO:0009055">
    <property type="term" value="F:electron transfer activity"/>
    <property type="evidence" value="ECO:0007669"/>
    <property type="project" value="InterPro"/>
</dbReference>
<comment type="caution">
    <text evidence="7">The sequence shown here is derived from an EMBL/GenBank/DDBJ whole genome shotgun (WGS) entry which is preliminary data.</text>
</comment>
<keyword evidence="2 4" id="KW-0479">Metal-binding</keyword>
<dbReference type="EMBL" id="JRLZ01000004">
    <property type="protein sequence ID" value="KGO96376.1"/>
    <property type="molecule type" value="Genomic_DNA"/>
</dbReference>
<reference evidence="8" key="1">
    <citation type="submission" date="2013-09" db="EMBL/GenBank/DDBJ databases">
        <authorList>
            <person name="Zeng Z."/>
            <person name="Chen C."/>
        </authorList>
    </citation>
    <scope>NUCLEOTIDE SEQUENCE [LARGE SCALE GENOMIC DNA]</scope>
    <source>
        <strain evidence="8">DK69</strain>
    </source>
</reference>
<dbReference type="Pfam" id="PF00034">
    <property type="entry name" value="Cytochrom_C"/>
    <property type="match status" value="1"/>
</dbReference>
<evidence type="ECO:0000256" key="2">
    <source>
        <dbReference type="ARBA" id="ARBA00022723"/>
    </source>
</evidence>
<dbReference type="PROSITE" id="PS51007">
    <property type="entry name" value="CYTC"/>
    <property type="match status" value="1"/>
</dbReference>
<dbReference type="SUPFAM" id="SSF46626">
    <property type="entry name" value="Cytochrome c"/>
    <property type="match status" value="1"/>
</dbReference>
<proteinExistence type="predicted"/>
<feature type="signal peptide" evidence="5">
    <location>
        <begin position="1"/>
        <end position="20"/>
    </location>
</feature>
<dbReference type="PANTHER" id="PTHR35008">
    <property type="entry name" value="BLL4482 PROTEIN-RELATED"/>
    <property type="match status" value="1"/>
</dbReference>
<dbReference type="GO" id="GO:0020037">
    <property type="term" value="F:heme binding"/>
    <property type="evidence" value="ECO:0007669"/>
    <property type="project" value="InterPro"/>
</dbReference>
<reference evidence="7 8" key="2">
    <citation type="journal article" date="2015" name="Stand. Genomic Sci.">
        <title>High quality draft genomic sequence of Flavobacterium enshiense DK69(T) and comparison among Flavobacterium genomes.</title>
        <authorList>
            <person name="Zeng Z."/>
            <person name="Chen C."/>
            <person name="Du H."/>
            <person name="Wang G."/>
            <person name="Li M."/>
        </authorList>
    </citation>
    <scope>NUCLEOTIDE SEQUENCE [LARGE SCALE GENOMIC DNA]</scope>
    <source>
        <strain evidence="7 8">DK69</strain>
    </source>
</reference>